<dbReference type="SUPFAM" id="SSF101082">
    <property type="entry name" value="Typo IV secretion system protein TraC"/>
    <property type="match status" value="1"/>
</dbReference>
<dbReference type="OrthoDB" id="194825at2"/>
<comment type="caution">
    <text evidence="3">The sequence shown here is derived from an EMBL/GenBank/DDBJ whole genome shotgun (WGS) entry which is preliminary data.</text>
</comment>
<dbReference type="RefSeq" id="WP_068770052.1">
    <property type="nucleotide sequence ID" value="NZ_CP109796.1"/>
</dbReference>
<feature type="coiled-coil region" evidence="1">
    <location>
        <begin position="191"/>
        <end position="241"/>
    </location>
</feature>
<accession>A0A178IL72</accession>
<evidence type="ECO:0008006" key="5">
    <source>
        <dbReference type="Google" id="ProtNLM"/>
    </source>
</evidence>
<name>A0A178IL72_9BACT</name>
<keyword evidence="1" id="KW-0175">Coiled coil</keyword>
<evidence type="ECO:0000313" key="4">
    <source>
        <dbReference type="Proteomes" id="UP000078486"/>
    </source>
</evidence>
<dbReference type="InterPro" id="IPR023220">
    <property type="entry name" value="T4SS_VirB5-domain"/>
</dbReference>
<evidence type="ECO:0000256" key="1">
    <source>
        <dbReference type="SAM" id="Coils"/>
    </source>
</evidence>
<dbReference type="Gene3D" id="1.20.58.430">
    <property type="entry name" value="Type IV secretion system, VirB5-domain"/>
    <property type="match status" value="1"/>
</dbReference>
<keyword evidence="2" id="KW-0732">Signal</keyword>
<feature type="signal peptide" evidence="2">
    <location>
        <begin position="1"/>
        <end position="22"/>
    </location>
</feature>
<dbReference type="Proteomes" id="UP000078486">
    <property type="component" value="Unassembled WGS sequence"/>
</dbReference>
<evidence type="ECO:0000313" key="3">
    <source>
        <dbReference type="EMBL" id="OAM90015.1"/>
    </source>
</evidence>
<sequence>MKTSRILTVSTVLICISSVLLASGIPVFDGGNLANNQIMHIATIAKWVDSIAQLKTQIQQMKEQAGIQNDIRSWAGDPSKAARSLLLDVLRESDLNHEYGEARNAITQAVNSLDVLTRDDRHTYRPVDEADLDGGDVWHDPQLYRRYSLLDARQENARVVSDETRARELELQEEIALTLLDLRSAGTDAQVQKLTAKLTVLNGQLAQLESTRRRQVDEVILQKLANENRREVEQLAAAELQAKDDYLANKHVTTFMQSFNPRKSGR</sequence>
<dbReference type="STRING" id="1184151.AW736_09490"/>
<keyword evidence="4" id="KW-1185">Reference proteome</keyword>
<evidence type="ECO:0000256" key="2">
    <source>
        <dbReference type="SAM" id="SignalP"/>
    </source>
</evidence>
<protein>
    <recommendedName>
        <fullName evidence="5">P-type conjugative transfer protein TrbJ</fullName>
    </recommendedName>
</protein>
<gene>
    <name evidence="3" type="ORF">AW736_09490</name>
</gene>
<dbReference type="AlphaFoldDB" id="A0A178IL72"/>
<feature type="chain" id="PRO_5008089094" description="P-type conjugative transfer protein TrbJ" evidence="2">
    <location>
        <begin position="23"/>
        <end position="266"/>
    </location>
</feature>
<reference evidence="3 4" key="1">
    <citation type="submission" date="2016-01" db="EMBL/GenBank/DDBJ databases">
        <title>High potential of lignocellulose degradation of a new Verrucomicrobia species.</title>
        <authorList>
            <person name="Wang Y."/>
            <person name="Shi Y."/>
            <person name="Qiu Z."/>
            <person name="Liu S."/>
            <person name="Yang H."/>
        </authorList>
    </citation>
    <scope>NUCLEOTIDE SEQUENCE [LARGE SCALE GENOMIC DNA]</scope>
    <source>
        <strain evidence="3 4">TSB47</strain>
    </source>
</reference>
<organism evidence="3 4">
    <name type="scientific">Termitidicoccus mucosus</name>
    <dbReference type="NCBI Taxonomy" id="1184151"/>
    <lineage>
        <taxon>Bacteria</taxon>
        <taxon>Pseudomonadati</taxon>
        <taxon>Verrucomicrobiota</taxon>
        <taxon>Opitutia</taxon>
        <taxon>Opitutales</taxon>
        <taxon>Opitutaceae</taxon>
        <taxon>Termitidicoccus</taxon>
    </lineage>
</organism>
<dbReference type="EMBL" id="LRRQ01000075">
    <property type="protein sequence ID" value="OAM90015.1"/>
    <property type="molecule type" value="Genomic_DNA"/>
</dbReference>
<proteinExistence type="predicted"/>